<protein>
    <submittedName>
        <fullName evidence="4">2-dehydro-3-deoxy-D-gluconate 5-dehydrogenase</fullName>
        <ecNumber evidence="4">1.1.1.127</ecNumber>
    </submittedName>
</protein>
<dbReference type="Gene3D" id="3.40.50.720">
    <property type="entry name" value="NAD(P)-binding Rossmann-like Domain"/>
    <property type="match status" value="1"/>
</dbReference>
<dbReference type="AlphaFoldDB" id="A0A644ZJ22"/>
<dbReference type="InterPro" id="IPR020904">
    <property type="entry name" value="Sc_DH/Rdtase_CS"/>
</dbReference>
<name>A0A644ZJ22_9ZZZZ</name>
<proteinExistence type="inferred from homology"/>
<comment type="caution">
    <text evidence="4">The sequence shown here is derived from an EMBL/GenBank/DDBJ whole genome shotgun (WGS) entry which is preliminary data.</text>
</comment>
<dbReference type="SUPFAM" id="SSF51735">
    <property type="entry name" value="NAD(P)-binding Rossmann-fold domains"/>
    <property type="match status" value="1"/>
</dbReference>
<dbReference type="EC" id="1.1.1.127" evidence="4"/>
<dbReference type="InterPro" id="IPR002347">
    <property type="entry name" value="SDR_fam"/>
</dbReference>
<reference evidence="4" key="1">
    <citation type="submission" date="2019-08" db="EMBL/GenBank/DDBJ databases">
        <authorList>
            <person name="Kucharzyk K."/>
            <person name="Murdoch R.W."/>
            <person name="Higgins S."/>
            <person name="Loffler F."/>
        </authorList>
    </citation>
    <scope>NUCLEOTIDE SEQUENCE</scope>
</reference>
<dbReference type="InterPro" id="IPR057326">
    <property type="entry name" value="KR_dom"/>
</dbReference>
<dbReference type="FunFam" id="3.40.50.720:FF:000084">
    <property type="entry name" value="Short-chain dehydrogenase reductase"/>
    <property type="match status" value="1"/>
</dbReference>
<feature type="domain" description="Ketoreductase" evidence="3">
    <location>
        <begin position="10"/>
        <end position="189"/>
    </location>
</feature>
<evidence type="ECO:0000256" key="1">
    <source>
        <dbReference type="ARBA" id="ARBA00006484"/>
    </source>
</evidence>
<gene>
    <name evidence="4" type="primary">kduD_16</name>
    <name evidence="4" type="ORF">SDC9_87375</name>
</gene>
<dbReference type="SMART" id="SM00822">
    <property type="entry name" value="PKS_KR"/>
    <property type="match status" value="1"/>
</dbReference>
<dbReference type="InterPro" id="IPR036291">
    <property type="entry name" value="NAD(P)-bd_dom_sf"/>
</dbReference>
<dbReference type="Pfam" id="PF13561">
    <property type="entry name" value="adh_short_C2"/>
    <property type="match status" value="1"/>
</dbReference>
<dbReference type="EMBL" id="VSSQ01009105">
    <property type="protein sequence ID" value="MPM40727.1"/>
    <property type="molecule type" value="Genomic_DNA"/>
</dbReference>
<keyword evidence="2 4" id="KW-0560">Oxidoreductase</keyword>
<dbReference type="PANTHER" id="PTHR42760:SF5">
    <property type="entry name" value="2-DEHYDRO-3-DEOXY-D-GLUCONATE 5-DEHYDROGENASE"/>
    <property type="match status" value="1"/>
</dbReference>
<organism evidence="4">
    <name type="scientific">bioreactor metagenome</name>
    <dbReference type="NCBI Taxonomy" id="1076179"/>
    <lineage>
        <taxon>unclassified sequences</taxon>
        <taxon>metagenomes</taxon>
        <taxon>ecological metagenomes</taxon>
    </lineage>
</organism>
<dbReference type="GO" id="GO:0047001">
    <property type="term" value="F:2-dehydro-3-deoxy-D-gluconate 5-dehydrogenase activity"/>
    <property type="evidence" value="ECO:0007669"/>
    <property type="project" value="UniProtKB-EC"/>
</dbReference>
<dbReference type="PANTHER" id="PTHR42760">
    <property type="entry name" value="SHORT-CHAIN DEHYDROGENASES/REDUCTASES FAMILY MEMBER"/>
    <property type="match status" value="1"/>
</dbReference>
<evidence type="ECO:0000313" key="4">
    <source>
        <dbReference type="EMBL" id="MPM40727.1"/>
    </source>
</evidence>
<dbReference type="PRINTS" id="PR00081">
    <property type="entry name" value="GDHRDH"/>
</dbReference>
<evidence type="ECO:0000256" key="2">
    <source>
        <dbReference type="ARBA" id="ARBA00023002"/>
    </source>
</evidence>
<accession>A0A644ZJ22</accession>
<comment type="similarity">
    <text evidence="1">Belongs to the short-chain dehydrogenases/reductases (SDR) family.</text>
</comment>
<sequence>MEKMFSLSGKKALVTGGSRGIGSRLAKALHDAGAEVVIFYNRTCADGLAEEMAGGGPPVYAVKCDVSRREELDEAIPKVLEIFGGRIDILVNAAGINLRHNLEDFPAEDWDRVLATNLTGTVYCTQLVGRIMLKQGYGRVVNLASMNSFVSGKRVGAYVASKGAVGQMTKAFANEWGDRGIRVNALAPGYIMTDMTEALVKDKEAYRGILTRIPEGRWGTPDDLAGPVVFLASDEADYVNGILLPVDGGYLAR</sequence>
<dbReference type="PROSITE" id="PS00061">
    <property type="entry name" value="ADH_SHORT"/>
    <property type="match status" value="1"/>
</dbReference>
<dbReference type="PRINTS" id="PR00080">
    <property type="entry name" value="SDRFAMILY"/>
</dbReference>
<evidence type="ECO:0000259" key="3">
    <source>
        <dbReference type="SMART" id="SM00822"/>
    </source>
</evidence>
<dbReference type="NCBIfam" id="NF005559">
    <property type="entry name" value="PRK07231.1"/>
    <property type="match status" value="1"/>
</dbReference>